<evidence type="ECO:0008006" key="5">
    <source>
        <dbReference type="Google" id="ProtNLM"/>
    </source>
</evidence>
<feature type="region of interest" description="Disordered" evidence="1">
    <location>
        <begin position="33"/>
        <end position="52"/>
    </location>
</feature>
<evidence type="ECO:0000313" key="3">
    <source>
        <dbReference type="EMBL" id="KAG1885359.1"/>
    </source>
</evidence>
<protein>
    <recommendedName>
        <fullName evidence="5">Secreted protein</fullName>
    </recommendedName>
</protein>
<evidence type="ECO:0000313" key="4">
    <source>
        <dbReference type="Proteomes" id="UP001195769"/>
    </source>
</evidence>
<organism evidence="3 4">
    <name type="scientific">Suillus fuscotomentosus</name>
    <dbReference type="NCBI Taxonomy" id="1912939"/>
    <lineage>
        <taxon>Eukaryota</taxon>
        <taxon>Fungi</taxon>
        <taxon>Dikarya</taxon>
        <taxon>Basidiomycota</taxon>
        <taxon>Agaricomycotina</taxon>
        <taxon>Agaricomycetes</taxon>
        <taxon>Agaricomycetidae</taxon>
        <taxon>Boletales</taxon>
        <taxon>Suillineae</taxon>
        <taxon>Suillaceae</taxon>
        <taxon>Suillus</taxon>
    </lineage>
</organism>
<feature type="signal peptide" evidence="2">
    <location>
        <begin position="1"/>
        <end position="32"/>
    </location>
</feature>
<feature type="chain" id="PRO_5042198453" description="Secreted protein" evidence="2">
    <location>
        <begin position="33"/>
        <end position="96"/>
    </location>
</feature>
<gene>
    <name evidence="3" type="ORF">F5891DRAFT_1086619</name>
</gene>
<dbReference type="GeneID" id="64657772"/>
<name>A0AAD4DND9_9AGAM</name>
<evidence type="ECO:0000256" key="2">
    <source>
        <dbReference type="SAM" id="SignalP"/>
    </source>
</evidence>
<keyword evidence="2" id="KW-0732">Signal</keyword>
<reference evidence="3" key="1">
    <citation type="journal article" date="2020" name="New Phytol.">
        <title>Comparative genomics reveals dynamic genome evolution in host specialist ectomycorrhizal fungi.</title>
        <authorList>
            <person name="Lofgren L.A."/>
            <person name="Nguyen N.H."/>
            <person name="Vilgalys R."/>
            <person name="Ruytinx J."/>
            <person name="Liao H.L."/>
            <person name="Branco S."/>
            <person name="Kuo A."/>
            <person name="LaButti K."/>
            <person name="Lipzen A."/>
            <person name="Andreopoulos W."/>
            <person name="Pangilinan J."/>
            <person name="Riley R."/>
            <person name="Hundley H."/>
            <person name="Na H."/>
            <person name="Barry K."/>
            <person name="Grigoriev I.V."/>
            <person name="Stajich J.E."/>
            <person name="Kennedy P.G."/>
        </authorList>
    </citation>
    <scope>NUCLEOTIDE SEQUENCE</scope>
    <source>
        <strain evidence="3">FC203</strain>
    </source>
</reference>
<evidence type="ECO:0000256" key="1">
    <source>
        <dbReference type="SAM" id="MobiDB-lite"/>
    </source>
</evidence>
<proteinExistence type="predicted"/>
<accession>A0AAD4DND9</accession>
<dbReference type="Proteomes" id="UP001195769">
    <property type="component" value="Unassembled WGS sequence"/>
</dbReference>
<dbReference type="RefSeq" id="XP_041216420.1">
    <property type="nucleotide sequence ID" value="XM_041363474.1"/>
</dbReference>
<dbReference type="AlphaFoldDB" id="A0AAD4DND9"/>
<dbReference type="EMBL" id="JABBWK010000325">
    <property type="protein sequence ID" value="KAG1885359.1"/>
    <property type="molecule type" value="Genomic_DNA"/>
</dbReference>
<comment type="caution">
    <text evidence="3">The sequence shown here is derived from an EMBL/GenBank/DDBJ whole genome shotgun (WGS) entry which is preliminary data.</text>
</comment>
<keyword evidence="4" id="KW-1185">Reference proteome</keyword>
<sequence>MMRTVIQMGALRNRLLLKAAMWLAMIVPSTRRCEHDYRKRQSPTSTQNDEGQIRLHGQCLLYQPMRPFPPILRNHMKQPETRHQHHSFGNQLLMQS</sequence>